<gene>
    <name evidence="2" type="ORF">QYF61_010587</name>
</gene>
<proteinExistence type="predicted"/>
<organism evidence="2 3">
    <name type="scientific">Mycteria americana</name>
    <name type="common">Wood stork</name>
    <dbReference type="NCBI Taxonomy" id="33587"/>
    <lineage>
        <taxon>Eukaryota</taxon>
        <taxon>Metazoa</taxon>
        <taxon>Chordata</taxon>
        <taxon>Craniata</taxon>
        <taxon>Vertebrata</taxon>
        <taxon>Euteleostomi</taxon>
        <taxon>Archelosauria</taxon>
        <taxon>Archosauria</taxon>
        <taxon>Dinosauria</taxon>
        <taxon>Saurischia</taxon>
        <taxon>Theropoda</taxon>
        <taxon>Coelurosauria</taxon>
        <taxon>Aves</taxon>
        <taxon>Neognathae</taxon>
        <taxon>Neoaves</taxon>
        <taxon>Aequornithes</taxon>
        <taxon>Ciconiiformes</taxon>
        <taxon>Ciconiidae</taxon>
        <taxon>Mycteria</taxon>
    </lineage>
</organism>
<comment type="caution">
    <text evidence="2">The sequence shown here is derived from an EMBL/GenBank/DDBJ whole genome shotgun (WGS) entry which is preliminary data.</text>
</comment>
<keyword evidence="3" id="KW-1185">Reference proteome</keyword>
<dbReference type="EMBL" id="JAUNZN010000003">
    <property type="protein sequence ID" value="KAK4824076.1"/>
    <property type="molecule type" value="Genomic_DNA"/>
</dbReference>
<sequence length="191" mass="20770">MPLQQKKANSVLGCIRKSIASRLKEHWRDPSGVLGPVLGSPVQDRHEHTGYEAPPHFIPSNDNGDLIASFQYIKGACKKDGERLFTKACSGRTRGIGFKLKEGRFTLDKGRNSLLVARPTLEQVAHRSCGCPIIGSMQDQVGQGSEQPDLTMSLVSVSGEPARLKANPGRQGSFGRLGSYKQGKRTILTSQ</sequence>
<feature type="region of interest" description="Disordered" evidence="1">
    <location>
        <begin position="162"/>
        <end position="191"/>
    </location>
</feature>
<evidence type="ECO:0000313" key="2">
    <source>
        <dbReference type="EMBL" id="KAK4824076.1"/>
    </source>
</evidence>
<dbReference type="Proteomes" id="UP001333110">
    <property type="component" value="Unassembled WGS sequence"/>
</dbReference>
<evidence type="ECO:0000313" key="3">
    <source>
        <dbReference type="Proteomes" id="UP001333110"/>
    </source>
</evidence>
<evidence type="ECO:0000256" key="1">
    <source>
        <dbReference type="SAM" id="MobiDB-lite"/>
    </source>
</evidence>
<name>A0AAN7PIM9_MYCAM</name>
<reference evidence="2 3" key="1">
    <citation type="journal article" date="2023" name="J. Hered.">
        <title>Chromosome-level genome of the wood stork (Mycteria americana) provides insight into avian chromosome evolution.</title>
        <authorList>
            <person name="Flamio R. Jr."/>
            <person name="Ramstad K.M."/>
        </authorList>
    </citation>
    <scope>NUCLEOTIDE SEQUENCE [LARGE SCALE GENOMIC DNA]</scope>
    <source>
        <strain evidence="2">JAX WOST 10</strain>
    </source>
</reference>
<protein>
    <submittedName>
        <fullName evidence="2">Uncharacterized protein</fullName>
    </submittedName>
</protein>
<dbReference type="AlphaFoldDB" id="A0AAN7PIM9"/>
<feature type="non-terminal residue" evidence="2">
    <location>
        <position position="191"/>
    </location>
</feature>
<accession>A0AAN7PIM9</accession>